<gene>
    <name evidence="2" type="ORF">GCM10010269_54850</name>
</gene>
<protein>
    <submittedName>
        <fullName evidence="2">Uncharacterized protein</fullName>
    </submittedName>
</protein>
<evidence type="ECO:0000256" key="1">
    <source>
        <dbReference type="SAM" id="MobiDB-lite"/>
    </source>
</evidence>
<comment type="caution">
    <text evidence="2">The sequence shown here is derived from an EMBL/GenBank/DDBJ whole genome shotgun (WGS) entry which is preliminary data.</text>
</comment>
<dbReference type="AlphaFoldDB" id="A0A918G0Y6"/>
<sequence>MNSTRSWEAETGAVEARPQRTSSSSDACEVTRATWWGCGREEREEGDITVTLSQASRRLSAHPRRGETTGPAA</sequence>
<feature type="region of interest" description="Disordered" evidence="1">
    <location>
        <begin position="1"/>
        <end position="27"/>
    </location>
</feature>
<evidence type="ECO:0000313" key="2">
    <source>
        <dbReference type="EMBL" id="GGS08837.1"/>
    </source>
</evidence>
<accession>A0A918G0Y6</accession>
<proteinExistence type="predicted"/>
<evidence type="ECO:0000313" key="3">
    <source>
        <dbReference type="Proteomes" id="UP000606194"/>
    </source>
</evidence>
<organism evidence="2 3">
    <name type="scientific">Streptomyces humidus</name>
    <dbReference type="NCBI Taxonomy" id="52259"/>
    <lineage>
        <taxon>Bacteria</taxon>
        <taxon>Bacillati</taxon>
        <taxon>Actinomycetota</taxon>
        <taxon>Actinomycetes</taxon>
        <taxon>Kitasatosporales</taxon>
        <taxon>Streptomycetaceae</taxon>
        <taxon>Streptomyces</taxon>
    </lineage>
</organism>
<keyword evidence="3" id="KW-1185">Reference proteome</keyword>
<reference evidence="2" key="2">
    <citation type="submission" date="2020-09" db="EMBL/GenBank/DDBJ databases">
        <authorList>
            <person name="Sun Q."/>
            <person name="Ohkuma M."/>
        </authorList>
    </citation>
    <scope>NUCLEOTIDE SEQUENCE</scope>
    <source>
        <strain evidence="2">JCM 4386</strain>
    </source>
</reference>
<name>A0A918G0Y6_9ACTN</name>
<feature type="region of interest" description="Disordered" evidence="1">
    <location>
        <begin position="52"/>
        <end position="73"/>
    </location>
</feature>
<dbReference type="Proteomes" id="UP000606194">
    <property type="component" value="Unassembled WGS sequence"/>
</dbReference>
<reference evidence="2" key="1">
    <citation type="journal article" date="2014" name="Int. J. Syst. Evol. Microbiol.">
        <title>Complete genome sequence of Corynebacterium casei LMG S-19264T (=DSM 44701T), isolated from a smear-ripened cheese.</title>
        <authorList>
            <consortium name="US DOE Joint Genome Institute (JGI-PGF)"/>
            <person name="Walter F."/>
            <person name="Albersmeier A."/>
            <person name="Kalinowski J."/>
            <person name="Ruckert C."/>
        </authorList>
    </citation>
    <scope>NUCLEOTIDE SEQUENCE</scope>
    <source>
        <strain evidence="2">JCM 4386</strain>
    </source>
</reference>
<dbReference type="EMBL" id="BMTL01000025">
    <property type="protein sequence ID" value="GGS08837.1"/>
    <property type="molecule type" value="Genomic_DNA"/>
</dbReference>